<organism evidence="3 4">
    <name type="scientific">Polymorphospora rubra</name>
    <dbReference type="NCBI Taxonomy" id="338584"/>
    <lineage>
        <taxon>Bacteria</taxon>
        <taxon>Bacillati</taxon>
        <taxon>Actinomycetota</taxon>
        <taxon>Actinomycetes</taxon>
        <taxon>Micromonosporales</taxon>
        <taxon>Micromonosporaceae</taxon>
        <taxon>Polymorphospora</taxon>
    </lineage>
</organism>
<dbReference type="GO" id="GO:0005886">
    <property type="term" value="C:plasma membrane"/>
    <property type="evidence" value="ECO:0007669"/>
    <property type="project" value="TreeGrafter"/>
</dbReference>
<accession>A0A810MW50</accession>
<feature type="transmembrane region" description="Helical" evidence="2">
    <location>
        <begin position="62"/>
        <end position="79"/>
    </location>
</feature>
<evidence type="ECO:0000256" key="1">
    <source>
        <dbReference type="ARBA" id="ARBA00009108"/>
    </source>
</evidence>
<reference evidence="3" key="1">
    <citation type="submission" date="2020-08" db="EMBL/GenBank/DDBJ databases">
        <title>Whole genome shotgun sequence of Polymorphospora rubra NBRC 101157.</title>
        <authorList>
            <person name="Komaki H."/>
            <person name="Tamura T."/>
        </authorList>
    </citation>
    <scope>NUCLEOTIDE SEQUENCE</scope>
    <source>
        <strain evidence="3">NBRC 101157</strain>
    </source>
</reference>
<dbReference type="AlphaFoldDB" id="A0A810MW50"/>
<dbReference type="KEGG" id="pry:Prubr_24270"/>
<proteinExistence type="inferred from homology"/>
<evidence type="ECO:0000313" key="3">
    <source>
        <dbReference type="EMBL" id="BCJ65406.1"/>
    </source>
</evidence>
<sequence>MPAGYRRARDGPGRAAAWTTIDAVRSGGGGNVEYTSGAASWRQVFRRVAAGLRWRPSRPRRTGWSIGVPLIALAAGLLFTTTATTADGTALREDRRPQLTQLIEERRQQVTASEERAARLRAQVTEQAEAFAGSDVPIAEQRDRAESSRQAAGFTPMRGPGLVVELNDAPQVGGGNRPDAATNDDLVVHQGDVQAVVNALWAGGAEAMSIMDVRVLSTSAVRCVGNTLLLHGQVYSPPFKIAAIGDPAHLQRALTESEGVQLFKDTAAHYQLGYRESVESNLNVPAYEGSSALRSARVPE</sequence>
<evidence type="ECO:0000256" key="2">
    <source>
        <dbReference type="SAM" id="Phobius"/>
    </source>
</evidence>
<dbReference type="Proteomes" id="UP000680866">
    <property type="component" value="Chromosome"/>
</dbReference>
<dbReference type="InterPro" id="IPR010273">
    <property type="entry name" value="DUF881"/>
</dbReference>
<keyword evidence="2" id="KW-0812">Transmembrane</keyword>
<dbReference type="PANTHER" id="PTHR37313:SF4">
    <property type="entry name" value="CONSERVED MEMBRANE PROTEIN-RELATED"/>
    <property type="match status" value="1"/>
</dbReference>
<evidence type="ECO:0000313" key="4">
    <source>
        <dbReference type="Proteomes" id="UP000680866"/>
    </source>
</evidence>
<keyword evidence="4" id="KW-1185">Reference proteome</keyword>
<dbReference type="Gene3D" id="3.30.70.1880">
    <property type="entry name" value="Protein of unknown function DUF881"/>
    <property type="match status" value="1"/>
</dbReference>
<dbReference type="EMBL" id="AP023359">
    <property type="protein sequence ID" value="BCJ65406.1"/>
    <property type="molecule type" value="Genomic_DNA"/>
</dbReference>
<gene>
    <name evidence="3" type="ORF">Prubr_24270</name>
</gene>
<dbReference type="Pfam" id="PF05949">
    <property type="entry name" value="DUF881"/>
    <property type="match status" value="1"/>
</dbReference>
<keyword evidence="2" id="KW-1133">Transmembrane helix</keyword>
<protein>
    <submittedName>
        <fullName evidence="3">Membrane protein</fullName>
    </submittedName>
</protein>
<dbReference type="PANTHER" id="PTHR37313">
    <property type="entry name" value="UPF0749 PROTEIN RV1825"/>
    <property type="match status" value="1"/>
</dbReference>
<name>A0A810MW50_9ACTN</name>
<comment type="similarity">
    <text evidence="1">Belongs to the UPF0749 family.</text>
</comment>
<keyword evidence="2" id="KW-0472">Membrane</keyword>